<keyword evidence="9" id="KW-1185">Reference proteome</keyword>
<dbReference type="GO" id="GO:0006357">
    <property type="term" value="P:regulation of transcription by RNA polymerase II"/>
    <property type="evidence" value="ECO:0007669"/>
    <property type="project" value="TreeGrafter"/>
</dbReference>
<dbReference type="PANTHER" id="PTHR45781">
    <property type="entry name" value="AGAP000281-PA"/>
    <property type="match status" value="1"/>
</dbReference>
<feature type="DNA-binding region" description="HMG box" evidence="4">
    <location>
        <begin position="114"/>
        <end position="182"/>
    </location>
</feature>
<dbReference type="Proteomes" id="UP000606786">
    <property type="component" value="Unassembled WGS sequence"/>
</dbReference>
<name>A0A811V7V7_CERCA</name>
<evidence type="ECO:0000256" key="3">
    <source>
        <dbReference type="ARBA" id="ARBA00023242"/>
    </source>
</evidence>
<protein>
    <submittedName>
        <fullName evidence="8">(Mediterranean fruit fly) hypothetical protein</fullName>
    </submittedName>
</protein>
<feature type="region of interest" description="Disordered" evidence="6">
    <location>
        <begin position="245"/>
        <end position="273"/>
    </location>
</feature>
<dbReference type="PROSITE" id="PS50118">
    <property type="entry name" value="HMG_BOX_2"/>
    <property type="match status" value="1"/>
</dbReference>
<gene>
    <name evidence="8" type="ORF">CCAP1982_LOCUS14935</name>
</gene>
<dbReference type="InterPro" id="IPR051365">
    <property type="entry name" value="TOX_HMG-box_domain"/>
</dbReference>
<evidence type="ECO:0000256" key="5">
    <source>
        <dbReference type="SAM" id="Coils"/>
    </source>
</evidence>
<evidence type="ECO:0000313" key="9">
    <source>
        <dbReference type="Proteomes" id="UP000606786"/>
    </source>
</evidence>
<evidence type="ECO:0000259" key="7">
    <source>
        <dbReference type="PROSITE" id="PS50118"/>
    </source>
</evidence>
<feature type="domain" description="HMG box" evidence="7">
    <location>
        <begin position="114"/>
        <end position="182"/>
    </location>
</feature>
<evidence type="ECO:0000256" key="2">
    <source>
        <dbReference type="ARBA" id="ARBA00023125"/>
    </source>
</evidence>
<dbReference type="InterPro" id="IPR009071">
    <property type="entry name" value="HMG_box_dom"/>
</dbReference>
<reference evidence="8" key="1">
    <citation type="submission" date="2020-11" db="EMBL/GenBank/DDBJ databases">
        <authorList>
            <person name="Whitehead M."/>
        </authorList>
    </citation>
    <scope>NUCLEOTIDE SEQUENCE</scope>
    <source>
        <strain evidence="8">EGII</strain>
    </source>
</reference>
<dbReference type="PANTHER" id="PTHR45781:SF1">
    <property type="entry name" value="HMG BOX DOMAIN-CONTAINING PROTEIN"/>
    <property type="match status" value="1"/>
</dbReference>
<dbReference type="InterPro" id="IPR036910">
    <property type="entry name" value="HMG_box_dom_sf"/>
</dbReference>
<dbReference type="EMBL" id="CAJHJT010000034">
    <property type="protein sequence ID" value="CAD7006628.1"/>
    <property type="molecule type" value="Genomic_DNA"/>
</dbReference>
<sequence>MNAQFHTPSLGDEIVIDLPENETDCGNIAAGGQGNFSISQQHQQEGVFDQEFSESKRIRSMDVSTDEYHSANDESFTNTGYSVSPTKNAQNATPTATLAARKQLTPMATDANEPAKPLSAYGLFFRDTVSAIKQQNPNCSFQELSRIVLSMWEALDVSHKNVYSKKHETAQMEYMKQMRIYRQQQEELQQQQQQQQLAANAAMTPTLQTRPAVFTISRYNADGSPNVVNTNQNTVLGNNENAMMNASQQQVQTPPQQQQSTTDTPISSNDPTQPQIQMLSEAGAVQMCTRENCNKRAIINPDWEDEYCSNECVVIHCRNVFNAWVQSNLESRKQ</sequence>
<dbReference type="AlphaFoldDB" id="A0A811V7V7"/>
<evidence type="ECO:0000313" key="8">
    <source>
        <dbReference type="EMBL" id="CAD7006628.1"/>
    </source>
</evidence>
<dbReference type="Pfam" id="PF00505">
    <property type="entry name" value="HMG_box"/>
    <property type="match status" value="1"/>
</dbReference>
<dbReference type="GO" id="GO:0031490">
    <property type="term" value="F:chromatin DNA binding"/>
    <property type="evidence" value="ECO:0007669"/>
    <property type="project" value="TreeGrafter"/>
</dbReference>
<feature type="compositionally biased region" description="Low complexity" evidence="6">
    <location>
        <begin position="247"/>
        <end position="268"/>
    </location>
</feature>
<dbReference type="Gene3D" id="1.10.30.10">
    <property type="entry name" value="High mobility group box domain"/>
    <property type="match status" value="1"/>
</dbReference>
<feature type="coiled-coil region" evidence="5">
    <location>
        <begin position="171"/>
        <end position="201"/>
    </location>
</feature>
<keyword evidence="3 4" id="KW-0539">Nucleus</keyword>
<proteinExistence type="predicted"/>
<dbReference type="GO" id="GO:0005634">
    <property type="term" value="C:nucleus"/>
    <property type="evidence" value="ECO:0007669"/>
    <property type="project" value="UniProtKB-SubCell"/>
</dbReference>
<evidence type="ECO:0000256" key="4">
    <source>
        <dbReference type="PROSITE-ProRule" id="PRU00267"/>
    </source>
</evidence>
<keyword evidence="5" id="KW-0175">Coiled coil</keyword>
<accession>A0A811V7V7</accession>
<comment type="subcellular location">
    <subcellularLocation>
        <location evidence="1">Nucleus</location>
    </subcellularLocation>
</comment>
<evidence type="ECO:0000256" key="6">
    <source>
        <dbReference type="SAM" id="MobiDB-lite"/>
    </source>
</evidence>
<keyword evidence="2 4" id="KW-0238">DNA-binding</keyword>
<dbReference type="SMART" id="SM00398">
    <property type="entry name" value="HMG"/>
    <property type="match status" value="1"/>
</dbReference>
<evidence type="ECO:0000256" key="1">
    <source>
        <dbReference type="ARBA" id="ARBA00004123"/>
    </source>
</evidence>
<dbReference type="SUPFAM" id="SSF47095">
    <property type="entry name" value="HMG-box"/>
    <property type="match status" value="1"/>
</dbReference>
<comment type="caution">
    <text evidence="8">The sequence shown here is derived from an EMBL/GenBank/DDBJ whole genome shotgun (WGS) entry which is preliminary data.</text>
</comment>
<organism evidence="8 9">
    <name type="scientific">Ceratitis capitata</name>
    <name type="common">Mediterranean fruit fly</name>
    <name type="synonym">Tephritis capitata</name>
    <dbReference type="NCBI Taxonomy" id="7213"/>
    <lineage>
        <taxon>Eukaryota</taxon>
        <taxon>Metazoa</taxon>
        <taxon>Ecdysozoa</taxon>
        <taxon>Arthropoda</taxon>
        <taxon>Hexapoda</taxon>
        <taxon>Insecta</taxon>
        <taxon>Pterygota</taxon>
        <taxon>Neoptera</taxon>
        <taxon>Endopterygota</taxon>
        <taxon>Diptera</taxon>
        <taxon>Brachycera</taxon>
        <taxon>Muscomorpha</taxon>
        <taxon>Tephritoidea</taxon>
        <taxon>Tephritidae</taxon>
        <taxon>Ceratitis</taxon>
        <taxon>Ceratitis</taxon>
    </lineage>
</organism>
<dbReference type="OrthoDB" id="10027956at2759"/>